<organism evidence="1 2">
    <name type="scientific">Pedobacter cryoconitis</name>
    <dbReference type="NCBI Taxonomy" id="188932"/>
    <lineage>
        <taxon>Bacteria</taxon>
        <taxon>Pseudomonadati</taxon>
        <taxon>Bacteroidota</taxon>
        <taxon>Sphingobacteriia</taxon>
        <taxon>Sphingobacteriales</taxon>
        <taxon>Sphingobacteriaceae</taxon>
        <taxon>Pedobacter</taxon>
    </lineage>
</organism>
<dbReference type="EMBL" id="JACHCF010000001">
    <property type="protein sequence ID" value="MBB5619130.1"/>
    <property type="molecule type" value="Genomic_DNA"/>
</dbReference>
<name>A0A7W8YNZ7_9SPHI</name>
<reference evidence="1 2" key="1">
    <citation type="submission" date="2020-08" db="EMBL/GenBank/DDBJ databases">
        <title>Genomic Encyclopedia of Type Strains, Phase IV (KMG-V): Genome sequencing to study the core and pangenomes of soil and plant-associated prokaryotes.</title>
        <authorList>
            <person name="Whitman W."/>
        </authorList>
    </citation>
    <scope>NUCLEOTIDE SEQUENCE [LARGE SCALE GENOMIC DNA]</scope>
    <source>
        <strain evidence="1 2">MP7CTX6</strain>
    </source>
</reference>
<proteinExistence type="predicted"/>
<dbReference type="Proteomes" id="UP000537718">
    <property type="component" value="Unassembled WGS sequence"/>
</dbReference>
<sequence length="47" mass="5337">MENKSAEKTVSKLVKEPQVVKTIVDILSKDLEAIKELLNRKDLTRKG</sequence>
<dbReference type="RefSeq" id="WP_183865309.1">
    <property type="nucleotide sequence ID" value="NZ_JACHCF010000001.1"/>
</dbReference>
<evidence type="ECO:0000313" key="2">
    <source>
        <dbReference type="Proteomes" id="UP000537718"/>
    </source>
</evidence>
<comment type="caution">
    <text evidence="1">The sequence shown here is derived from an EMBL/GenBank/DDBJ whole genome shotgun (WGS) entry which is preliminary data.</text>
</comment>
<evidence type="ECO:0000313" key="1">
    <source>
        <dbReference type="EMBL" id="MBB5619130.1"/>
    </source>
</evidence>
<dbReference type="AlphaFoldDB" id="A0A7W8YNZ7"/>
<protein>
    <submittedName>
        <fullName evidence="1">Uncharacterized protein</fullName>
    </submittedName>
</protein>
<gene>
    <name evidence="1" type="ORF">HDE69_000166</name>
</gene>
<accession>A0A7W8YNZ7</accession>